<feature type="non-terminal residue" evidence="2">
    <location>
        <position position="1"/>
    </location>
</feature>
<evidence type="ECO:0000313" key="2">
    <source>
        <dbReference type="EMBL" id="CAH1796861.1"/>
    </source>
</evidence>
<dbReference type="AlphaFoldDB" id="A0A8S4PUA8"/>
<reference evidence="2" key="1">
    <citation type="submission" date="2022-03" db="EMBL/GenBank/DDBJ databases">
        <authorList>
            <person name="Martin C."/>
        </authorList>
    </citation>
    <scope>NUCLEOTIDE SEQUENCE</scope>
</reference>
<feature type="compositionally biased region" description="Polar residues" evidence="1">
    <location>
        <begin position="62"/>
        <end position="72"/>
    </location>
</feature>
<feature type="compositionally biased region" description="Polar residues" evidence="1">
    <location>
        <begin position="1"/>
        <end position="12"/>
    </location>
</feature>
<feature type="compositionally biased region" description="Basic and acidic residues" evidence="1">
    <location>
        <begin position="129"/>
        <end position="151"/>
    </location>
</feature>
<feature type="compositionally biased region" description="Polar residues" evidence="1">
    <location>
        <begin position="212"/>
        <end position="222"/>
    </location>
</feature>
<dbReference type="Proteomes" id="UP000749559">
    <property type="component" value="Unassembled WGS sequence"/>
</dbReference>
<dbReference type="EMBL" id="CAIIXF020000010">
    <property type="protein sequence ID" value="CAH1796861.1"/>
    <property type="molecule type" value="Genomic_DNA"/>
</dbReference>
<comment type="caution">
    <text evidence="2">The sequence shown here is derived from an EMBL/GenBank/DDBJ whole genome shotgun (WGS) entry which is preliminary data.</text>
</comment>
<feature type="region of interest" description="Disordered" evidence="1">
    <location>
        <begin position="117"/>
        <end position="222"/>
    </location>
</feature>
<keyword evidence="3" id="KW-1185">Reference proteome</keyword>
<accession>A0A8S4PUA8</accession>
<proteinExistence type="predicted"/>
<evidence type="ECO:0000313" key="3">
    <source>
        <dbReference type="Proteomes" id="UP000749559"/>
    </source>
</evidence>
<organism evidence="2 3">
    <name type="scientific">Owenia fusiformis</name>
    <name type="common">Polychaete worm</name>
    <dbReference type="NCBI Taxonomy" id="6347"/>
    <lineage>
        <taxon>Eukaryota</taxon>
        <taxon>Metazoa</taxon>
        <taxon>Spiralia</taxon>
        <taxon>Lophotrochozoa</taxon>
        <taxon>Annelida</taxon>
        <taxon>Polychaeta</taxon>
        <taxon>Sedentaria</taxon>
        <taxon>Canalipalpata</taxon>
        <taxon>Sabellida</taxon>
        <taxon>Oweniida</taxon>
        <taxon>Oweniidae</taxon>
        <taxon>Owenia</taxon>
    </lineage>
</organism>
<feature type="region of interest" description="Disordered" evidence="1">
    <location>
        <begin position="1"/>
        <end position="43"/>
    </location>
</feature>
<evidence type="ECO:0000256" key="1">
    <source>
        <dbReference type="SAM" id="MobiDB-lite"/>
    </source>
</evidence>
<feature type="region of interest" description="Disordered" evidence="1">
    <location>
        <begin position="57"/>
        <end position="79"/>
    </location>
</feature>
<protein>
    <submittedName>
        <fullName evidence="2">Uncharacterized protein</fullName>
    </submittedName>
</protein>
<sequence>PVKKSNSVTSKLESGPKSLKRKQDDTKNSSTKPPRKFDPNMAIKRIKLHDFKEDDTIKLENKNISTDRQTSGTKKRKKDSFFMIDGEVCSDEELSNESNIEKDSDSKRSMLLDSMFVDSIGTPKKKVAVKKEKQTQKSRAWVDKPRFESQKFKQTSKEQSSTGKKSGTNTTTPGQNKPQNKPKPPPKDPAALHPSWQAKRKQKEQQKIQIKPTNVNKITFDD</sequence>
<name>A0A8S4PUA8_OWEFU</name>
<feature type="compositionally biased region" description="Low complexity" evidence="1">
    <location>
        <begin position="160"/>
        <end position="179"/>
    </location>
</feature>
<gene>
    <name evidence="2" type="ORF">OFUS_LOCUS21225</name>
</gene>